<reference evidence="1 2" key="1">
    <citation type="submission" date="2019-11" db="EMBL/GenBank/DDBJ databases">
        <title>FDA dAtabase for Regulatory Grade micrObial Sequences (FDA-ARGOS): Supporting development and validation of Infectious Disease Dx tests.</title>
        <authorList>
            <person name="Turner S."/>
            <person name="Byrd R."/>
            <person name="Tallon L."/>
            <person name="Sadzewicz L."/>
            <person name="Vavikolanu K."/>
            <person name="Mehta A."/>
            <person name="Aluvathingal J."/>
            <person name="Nadendla S."/>
            <person name="Myers T."/>
            <person name="Yan Y."/>
            <person name="Sichtig H."/>
        </authorList>
    </citation>
    <scope>NUCLEOTIDE SEQUENCE [LARGE SCALE GENOMIC DNA]</scope>
    <source>
        <strain evidence="1 2">FDAARGOS_739</strain>
    </source>
</reference>
<evidence type="ECO:0000313" key="1">
    <source>
        <dbReference type="EMBL" id="QIX91397.1"/>
    </source>
</evidence>
<dbReference type="EMBL" id="CP050964">
    <property type="protein sequence ID" value="QIX91397.1"/>
    <property type="molecule type" value="Genomic_DNA"/>
</dbReference>
<name>A0AAP9M1X8_9FIRM</name>
<protein>
    <submittedName>
        <fullName evidence="1">Uncharacterized protein</fullName>
    </submittedName>
</protein>
<accession>A0AAP9M1X8</accession>
<proteinExistence type="predicted"/>
<gene>
    <name evidence="1" type="ORF">FOC47_13120</name>
</gene>
<dbReference type="Proteomes" id="UP000501069">
    <property type="component" value="Chromosome"/>
</dbReference>
<evidence type="ECO:0000313" key="2">
    <source>
        <dbReference type="Proteomes" id="UP000501069"/>
    </source>
</evidence>
<dbReference type="RefSeq" id="WP_039886757.1">
    <property type="nucleotide sequence ID" value="NZ_CABKQO010000003.1"/>
</dbReference>
<dbReference type="Pfam" id="PF05045">
    <property type="entry name" value="RgpF"/>
    <property type="match status" value="1"/>
</dbReference>
<organism evidence="1 2">
    <name type="scientific">Enterocloster clostridioformis</name>
    <dbReference type="NCBI Taxonomy" id="1531"/>
    <lineage>
        <taxon>Bacteria</taxon>
        <taxon>Bacillati</taxon>
        <taxon>Bacillota</taxon>
        <taxon>Clostridia</taxon>
        <taxon>Lachnospirales</taxon>
        <taxon>Lachnospiraceae</taxon>
        <taxon>Enterocloster</taxon>
    </lineage>
</organism>
<sequence>MESADKKNIYMIVEGDRMQTGEKKNNLGIFVFYDKDGIVDRYVLYLLEQLTPFLQDLIIMCNGKVNADGKAMLLRYTDKVFVRDNEGYDAMAVKEAMLTHFGWERLQNFDSIVVFNDTFFGPFYPMNSVFETIEKGIETLWGLLARIKGSTPSANTTLFGAFFYVMKRGLIKNRIWQKFWEELDGSKWGFGDAIQQYEYQLIPVCEKAGEKWNCVWRSDRFTGCRRESNFDDYTNIAYELISYHKYPFLKRKPLSLKPNFAYSISDTQKRALEYIAKETDYDVSMIWENILRKYSWTEIKEALQLTKVLPVQLIDGNRVTKKAEAVLIFKVSKEDWLEDYIAQWGKMEFRIEVFPENEDIKAILHSRCKPINNVKIHNAGISAQYLISNLTINENCSCIFYMDDAVYNCIGEKDLVIGRTVQHYIFDGLLYNQIFVENVAQEFERDVWLGAMILPLMYHNKYLGTWREDEGDGTANVNAFWCARSLFPDVWEGQIREERDGMANLTGMVQKCGKFTYETLSSAMAEIHLSNMQVLAKKMLFQEYKSGLKIKSYLDLNYIGLYDFCSTCSEIYIYGAGIWGERVAEKLQEINIQYKAYLVSEGHKRFAIKKDHPVYEIKEIDVQRDGVGVIVAVGENQKRSVADSLYLLGIERLFFLT</sequence>
<dbReference type="AlphaFoldDB" id="A0AAP9M1X8"/>
<dbReference type="GeneID" id="57962104"/>
<dbReference type="InterPro" id="IPR007739">
    <property type="entry name" value="RgpF"/>
</dbReference>